<dbReference type="InterPro" id="IPR051917">
    <property type="entry name" value="Transposase-Integrase"/>
</dbReference>
<dbReference type="InterPro" id="IPR001584">
    <property type="entry name" value="Integrase_cat-core"/>
</dbReference>
<name>A0A948TBB9_9BACT</name>
<dbReference type="AlphaFoldDB" id="A0A948TBB9"/>
<dbReference type="PANTHER" id="PTHR10948">
    <property type="entry name" value="TRANSPOSASE"/>
    <property type="match status" value="1"/>
</dbReference>
<sequence>LLLPFKKHVYTITTDNGIEFRNHKAICKALDCTVYFADPYCSGQKGAIENMNKILREYFPKGTDFRQVSQAELNKVQYQINDRPRKKLGFSTPKIEFYKSIC</sequence>
<comment type="caution">
    <text evidence="2">The sequence shown here is derived from an EMBL/GenBank/DDBJ whole genome shotgun (WGS) entry which is preliminary data.</text>
</comment>
<accession>A0A948TBB9</accession>
<dbReference type="PROSITE" id="PS50994">
    <property type="entry name" value="INTEGRASE"/>
    <property type="match status" value="1"/>
</dbReference>
<dbReference type="InterPro" id="IPR012337">
    <property type="entry name" value="RNaseH-like_sf"/>
</dbReference>
<dbReference type="GO" id="GO:0015074">
    <property type="term" value="P:DNA integration"/>
    <property type="evidence" value="ECO:0007669"/>
    <property type="project" value="InterPro"/>
</dbReference>
<evidence type="ECO:0000313" key="3">
    <source>
        <dbReference type="Proteomes" id="UP000783796"/>
    </source>
</evidence>
<dbReference type="Gene3D" id="3.30.420.10">
    <property type="entry name" value="Ribonuclease H-like superfamily/Ribonuclease H"/>
    <property type="match status" value="1"/>
</dbReference>
<dbReference type="SUPFAM" id="SSF53098">
    <property type="entry name" value="Ribonuclease H-like"/>
    <property type="match status" value="1"/>
</dbReference>
<dbReference type="Proteomes" id="UP000783796">
    <property type="component" value="Unassembled WGS sequence"/>
</dbReference>
<dbReference type="GO" id="GO:0005829">
    <property type="term" value="C:cytosol"/>
    <property type="evidence" value="ECO:0007669"/>
    <property type="project" value="TreeGrafter"/>
</dbReference>
<feature type="non-terminal residue" evidence="2">
    <location>
        <position position="1"/>
    </location>
</feature>
<gene>
    <name evidence="2" type="ORF">H9777_06805</name>
</gene>
<proteinExistence type="predicted"/>
<dbReference type="GO" id="GO:0004803">
    <property type="term" value="F:transposase activity"/>
    <property type="evidence" value="ECO:0007669"/>
    <property type="project" value="TreeGrafter"/>
</dbReference>
<reference evidence="2" key="1">
    <citation type="journal article" date="2021" name="PeerJ">
        <title>Extensive microbial diversity within the chicken gut microbiome revealed by metagenomics and culture.</title>
        <authorList>
            <person name="Gilroy R."/>
            <person name="Ravi A."/>
            <person name="Getino M."/>
            <person name="Pursley I."/>
            <person name="Horton D.L."/>
            <person name="Alikhan N.F."/>
            <person name="Baker D."/>
            <person name="Gharbi K."/>
            <person name="Hall N."/>
            <person name="Watson M."/>
            <person name="Adriaenssens E.M."/>
            <person name="Foster-Nyarko E."/>
            <person name="Jarju S."/>
            <person name="Secka A."/>
            <person name="Antonio M."/>
            <person name="Oren A."/>
            <person name="Chaudhuri R.R."/>
            <person name="La Ragione R."/>
            <person name="Hildebrand F."/>
            <person name="Pallen M.J."/>
        </authorList>
    </citation>
    <scope>NUCLEOTIDE SEQUENCE</scope>
    <source>
        <strain evidence="2">G4-2901</strain>
    </source>
</reference>
<dbReference type="InterPro" id="IPR036397">
    <property type="entry name" value="RNaseH_sf"/>
</dbReference>
<dbReference type="InterPro" id="IPR053392">
    <property type="entry name" value="Transposase_IS30-like"/>
</dbReference>
<protein>
    <submittedName>
        <fullName evidence="2">IS30 family transposase</fullName>
    </submittedName>
</protein>
<feature type="domain" description="Integrase catalytic" evidence="1">
    <location>
        <begin position="1"/>
        <end position="101"/>
    </location>
</feature>
<dbReference type="GO" id="GO:0032196">
    <property type="term" value="P:transposition"/>
    <property type="evidence" value="ECO:0007669"/>
    <property type="project" value="TreeGrafter"/>
</dbReference>
<dbReference type="NCBIfam" id="NF033563">
    <property type="entry name" value="transpos_IS30"/>
    <property type="match status" value="1"/>
</dbReference>
<dbReference type="GO" id="GO:0003676">
    <property type="term" value="F:nucleic acid binding"/>
    <property type="evidence" value="ECO:0007669"/>
    <property type="project" value="InterPro"/>
</dbReference>
<evidence type="ECO:0000313" key="2">
    <source>
        <dbReference type="EMBL" id="MBU3838013.1"/>
    </source>
</evidence>
<reference evidence="2" key="2">
    <citation type="submission" date="2021-04" db="EMBL/GenBank/DDBJ databases">
        <authorList>
            <person name="Gilroy R."/>
        </authorList>
    </citation>
    <scope>NUCLEOTIDE SEQUENCE</scope>
    <source>
        <strain evidence="2">G4-2901</strain>
    </source>
</reference>
<organism evidence="2 3">
    <name type="scientific">Candidatus Phocaeicola faecigallinarum</name>
    <dbReference type="NCBI Taxonomy" id="2838732"/>
    <lineage>
        <taxon>Bacteria</taxon>
        <taxon>Pseudomonadati</taxon>
        <taxon>Bacteroidota</taxon>
        <taxon>Bacteroidia</taxon>
        <taxon>Bacteroidales</taxon>
        <taxon>Bacteroidaceae</taxon>
        <taxon>Phocaeicola</taxon>
    </lineage>
</organism>
<evidence type="ECO:0000259" key="1">
    <source>
        <dbReference type="PROSITE" id="PS50994"/>
    </source>
</evidence>
<dbReference type="PANTHER" id="PTHR10948:SF23">
    <property type="entry name" value="TRANSPOSASE INSI FOR INSERTION SEQUENCE ELEMENT IS30A-RELATED"/>
    <property type="match status" value="1"/>
</dbReference>
<dbReference type="EMBL" id="JAHLFW010000062">
    <property type="protein sequence ID" value="MBU3838013.1"/>
    <property type="molecule type" value="Genomic_DNA"/>
</dbReference>